<dbReference type="InterPro" id="IPR000225">
    <property type="entry name" value="Armadillo"/>
</dbReference>
<keyword evidence="1" id="KW-0677">Repeat</keyword>
<evidence type="ECO:0000313" key="5">
    <source>
        <dbReference type="Proteomes" id="UP001152484"/>
    </source>
</evidence>
<evidence type="ECO:0000313" key="4">
    <source>
        <dbReference type="EMBL" id="CAH9077387.1"/>
    </source>
</evidence>
<dbReference type="Gene3D" id="1.20.120.670">
    <property type="entry name" value="N-acetyl-b-d-glucoasminidase"/>
    <property type="match status" value="1"/>
</dbReference>
<dbReference type="EMBL" id="CAMAPE010000010">
    <property type="protein sequence ID" value="CAH9077387.1"/>
    <property type="molecule type" value="Genomic_DNA"/>
</dbReference>
<proteinExistence type="predicted"/>
<evidence type="ECO:0000256" key="2">
    <source>
        <dbReference type="SAM" id="MobiDB-lite"/>
    </source>
</evidence>
<dbReference type="Pfam" id="PF00514">
    <property type="entry name" value="Arm"/>
    <property type="match status" value="1"/>
</dbReference>
<dbReference type="InterPro" id="IPR007781">
    <property type="entry name" value="NAGLU"/>
</dbReference>
<accession>A0A9P1E3F1</accession>
<protein>
    <recommendedName>
        <fullName evidence="3">Alpha-N-acetylglucosaminidase C-terminal domain-containing protein</fullName>
    </recommendedName>
</protein>
<feature type="region of interest" description="Disordered" evidence="2">
    <location>
        <begin position="87"/>
        <end position="132"/>
    </location>
</feature>
<dbReference type="PANTHER" id="PTHR12872:SF1">
    <property type="entry name" value="ALPHA-N-ACETYLGLUCOSAMINIDASE"/>
    <property type="match status" value="1"/>
</dbReference>
<feature type="domain" description="Alpha-N-acetylglucosaminidase C-terminal" evidence="3">
    <location>
        <begin position="262"/>
        <end position="347"/>
    </location>
</feature>
<dbReference type="OrthoDB" id="10657967at2759"/>
<dbReference type="InterPro" id="IPR011989">
    <property type="entry name" value="ARM-like"/>
</dbReference>
<organism evidence="4 5">
    <name type="scientific">Cuscuta europaea</name>
    <name type="common">European dodder</name>
    <dbReference type="NCBI Taxonomy" id="41803"/>
    <lineage>
        <taxon>Eukaryota</taxon>
        <taxon>Viridiplantae</taxon>
        <taxon>Streptophyta</taxon>
        <taxon>Embryophyta</taxon>
        <taxon>Tracheophyta</taxon>
        <taxon>Spermatophyta</taxon>
        <taxon>Magnoliopsida</taxon>
        <taxon>eudicotyledons</taxon>
        <taxon>Gunneridae</taxon>
        <taxon>Pentapetalae</taxon>
        <taxon>asterids</taxon>
        <taxon>lamiids</taxon>
        <taxon>Solanales</taxon>
        <taxon>Convolvulaceae</taxon>
        <taxon>Cuscuteae</taxon>
        <taxon>Cuscuta</taxon>
        <taxon>Cuscuta subgen. Cuscuta</taxon>
    </lineage>
</organism>
<feature type="compositionally biased region" description="Polar residues" evidence="2">
    <location>
        <begin position="1"/>
        <end position="20"/>
    </location>
</feature>
<dbReference type="Proteomes" id="UP001152484">
    <property type="component" value="Unassembled WGS sequence"/>
</dbReference>
<evidence type="ECO:0000259" key="3">
    <source>
        <dbReference type="Pfam" id="PF12972"/>
    </source>
</evidence>
<dbReference type="SUPFAM" id="SSF48371">
    <property type="entry name" value="ARM repeat"/>
    <property type="match status" value="1"/>
</dbReference>
<name>A0A9P1E3F1_CUSEU</name>
<feature type="region of interest" description="Disordered" evidence="2">
    <location>
        <begin position="1"/>
        <end position="72"/>
    </location>
</feature>
<gene>
    <name evidence="4" type="ORF">CEURO_LOCUS6295</name>
</gene>
<feature type="compositionally biased region" description="Low complexity" evidence="2">
    <location>
        <begin position="21"/>
        <end position="40"/>
    </location>
</feature>
<feature type="compositionally biased region" description="Polar residues" evidence="2">
    <location>
        <begin position="100"/>
        <end position="109"/>
    </location>
</feature>
<dbReference type="PANTHER" id="PTHR12872">
    <property type="entry name" value="ALPHA-N-ACETYLGLUCOSAMINIDASE"/>
    <property type="match status" value="1"/>
</dbReference>
<comment type="caution">
    <text evidence="4">The sequence shown here is derived from an EMBL/GenBank/DDBJ whole genome shotgun (WGS) entry which is preliminary data.</text>
</comment>
<dbReference type="Gene3D" id="1.25.10.10">
    <property type="entry name" value="Leucine-rich Repeat Variant"/>
    <property type="match status" value="1"/>
</dbReference>
<feature type="compositionally biased region" description="Polar residues" evidence="2">
    <location>
        <begin position="41"/>
        <end position="72"/>
    </location>
</feature>
<keyword evidence="5" id="KW-1185">Reference proteome</keyword>
<dbReference type="InterPro" id="IPR016024">
    <property type="entry name" value="ARM-type_fold"/>
</dbReference>
<dbReference type="Pfam" id="PF12972">
    <property type="entry name" value="NAGLU_C"/>
    <property type="match status" value="1"/>
</dbReference>
<dbReference type="InterPro" id="IPR024732">
    <property type="entry name" value="NAGLU_C"/>
</dbReference>
<reference evidence="4" key="1">
    <citation type="submission" date="2022-07" db="EMBL/GenBank/DDBJ databases">
        <authorList>
            <person name="Macas J."/>
            <person name="Novak P."/>
            <person name="Neumann P."/>
        </authorList>
    </citation>
    <scope>NUCLEOTIDE SEQUENCE</scope>
</reference>
<dbReference type="AlphaFoldDB" id="A0A9P1E3F1"/>
<sequence>MASQSRTGSHRPQSSTLTYHSSSQGFLLASSSNSSYLRQSEVSSSQSRTAVPSLPSQTVSLGSQLSSQAFSPGTASLKMNAELKPVEPSIKEPDPDDDTAQTTRYQSNHVEGLNPPEEDQNGIRVGKVKDQLSRQQEEKVKVTYKTERRIQALGWKSNITVMNVRPDVFGSPIGPNSIMDQSQPFLVGAGIGAFSPEVVLLKLGQAVSGAPSGEDSNPQGIQLLTSPNDDVREQAVRALGNIAGDVPTCRDLILGQIEADGEILYHTVYNGRDRMTDHNKDFKVETPAGDSSLYTRPDKPKHDVWKALKLFIDAGAGPAGRLTYRGELVDLTRQSLSKLANPIYINAIVGDTHPCPQDSDILKLVADRLRDTSLLMTRCTLERLKEVHSVDGSISILDMEIVSDLAIEMTKGFPFDPFVLPRDVVVCSQNAAEDGILSLDSIIVVMEANLGSSLDKILTAVTEPNQPAMEKWAEQNDIGGEVDALGGSPKVKEAMMKIHAQKLKAQKSVKYWEGRGARMKRKGKIMADSYHPP</sequence>
<evidence type="ECO:0000256" key="1">
    <source>
        <dbReference type="ARBA" id="ARBA00022737"/>
    </source>
</evidence>